<dbReference type="AlphaFoldDB" id="A0A0G1CCW2"/>
<dbReference type="Pfam" id="PF09509">
    <property type="entry name" value="Hypoth_Ymh"/>
    <property type="match status" value="1"/>
</dbReference>
<name>A0A0G1CCW2_9BACT</name>
<dbReference type="InterPro" id="IPR036890">
    <property type="entry name" value="HATPase_C_sf"/>
</dbReference>
<gene>
    <name evidence="2" type="ORF">UV12_C0007G0018</name>
</gene>
<dbReference type="NCBIfam" id="TIGR02391">
    <property type="entry name" value="hypoth_ymh"/>
    <property type="match status" value="1"/>
</dbReference>
<evidence type="ECO:0000313" key="3">
    <source>
        <dbReference type="Proteomes" id="UP000034704"/>
    </source>
</evidence>
<dbReference type="EMBL" id="LCDG01000007">
    <property type="protein sequence ID" value="KKS47478.1"/>
    <property type="molecule type" value="Genomic_DNA"/>
</dbReference>
<dbReference type="Proteomes" id="UP000034704">
    <property type="component" value="Unassembled WGS sequence"/>
</dbReference>
<evidence type="ECO:0000259" key="1">
    <source>
        <dbReference type="Pfam" id="PF09509"/>
    </source>
</evidence>
<feature type="domain" description="Conserved hypothetical protein CHP02391" evidence="1">
    <location>
        <begin position="409"/>
        <end position="542"/>
    </location>
</feature>
<dbReference type="Gene3D" id="3.30.565.10">
    <property type="entry name" value="Histidine kinase-like ATPase, C-terminal domain"/>
    <property type="match status" value="1"/>
</dbReference>
<dbReference type="Pfam" id="PF13589">
    <property type="entry name" value="HATPase_c_3"/>
    <property type="match status" value="1"/>
</dbReference>
<protein>
    <recommendedName>
        <fullName evidence="1">Conserved hypothetical protein CHP02391 domain-containing protein</fullName>
    </recommendedName>
</protein>
<comment type="caution">
    <text evidence="2">The sequence shown here is derived from an EMBL/GenBank/DDBJ whole genome shotgun (WGS) entry which is preliminary data.</text>
</comment>
<evidence type="ECO:0000313" key="2">
    <source>
        <dbReference type="EMBL" id="KKS47478.1"/>
    </source>
</evidence>
<accession>A0A0G1CCW2</accession>
<dbReference type="PATRIC" id="fig|1618756.3.peg.503"/>
<dbReference type="SUPFAM" id="SSF55874">
    <property type="entry name" value="ATPase domain of HSP90 chaperone/DNA topoisomerase II/histidine kinase"/>
    <property type="match status" value="1"/>
</dbReference>
<organism evidence="2 3">
    <name type="scientific">Candidatus Nomurabacteria bacterium GW2011_GWC2_42_20</name>
    <dbReference type="NCBI Taxonomy" id="1618756"/>
    <lineage>
        <taxon>Bacteria</taxon>
        <taxon>Candidatus Nomuraibacteriota</taxon>
    </lineage>
</organism>
<dbReference type="InterPro" id="IPR012654">
    <property type="entry name" value="CHP02391"/>
</dbReference>
<proteinExistence type="predicted"/>
<sequence>MDDTPLKMTFDPATIEHLGVRMYSTLSPVLAELVANSYDADASNVTVLLNDTDDRREIIVEDDGSGMSLEEINSKFLRIGRNRRDDERSEDTIGGRKVIGKKGIGKLSFFGIAEEIEVVTKKDLKENAFVLKWQDIKDSKTPEYKPTPLKIEEPCGAECGTKITLRGLRRKTEFDPESIAVALSKIFIVDDSFVVSIQHNEKESFLVENKKKYDDLKKQIEWDVPKDIGLEAEYERKNQITGHFISTETPISSKTNMRGITLFSRKKLVNLPEYFSESISSHFFSYLTGHLEVDFIDELDEDVIATDRQSLNWGHPEMAELRDFLGKLMSWLEHDWRIKRDALKKKKISEQTGINTAEWLKTIPEELRGSVESVIKAIVQDSEIPEEASVRAVRDFHALVPDYPKYHWRQLHAEVQDASRAYYQGGDYYHAFIEASKRYVNAVRAKAVRTTRDERALMQEVFPEASPVLSVTETYFKRDGTAFTADTLKNIRVAQQMFSEGVICGGRHPISHEEIEDLRQSKLFTEEDCLDVLSLLSHLFWRLEHSTKVR</sequence>
<reference evidence="2 3" key="1">
    <citation type="journal article" date="2015" name="Nature">
        <title>rRNA introns, odd ribosomes, and small enigmatic genomes across a large radiation of phyla.</title>
        <authorList>
            <person name="Brown C.T."/>
            <person name="Hug L.A."/>
            <person name="Thomas B.C."/>
            <person name="Sharon I."/>
            <person name="Castelle C.J."/>
            <person name="Singh A."/>
            <person name="Wilkins M.J."/>
            <person name="Williams K.H."/>
            <person name="Banfield J.F."/>
        </authorList>
    </citation>
    <scope>NUCLEOTIDE SEQUENCE [LARGE SCALE GENOMIC DNA]</scope>
</reference>
<dbReference type="STRING" id="1618756.UV12_C0007G0018"/>